<dbReference type="InterPro" id="IPR036565">
    <property type="entry name" value="Mur-like_cat_sf"/>
</dbReference>
<dbReference type="RefSeq" id="WP_093855195.1">
    <property type="nucleotide sequence ID" value="NZ_BJVZ01000003.1"/>
</dbReference>
<keyword evidence="6 8" id="KW-0131">Cell cycle</keyword>
<organism evidence="13 14">
    <name type="scientific">Tenuibacillus multivorans</name>
    <dbReference type="NCBI Taxonomy" id="237069"/>
    <lineage>
        <taxon>Bacteria</taxon>
        <taxon>Bacillati</taxon>
        <taxon>Bacillota</taxon>
        <taxon>Bacilli</taxon>
        <taxon>Bacillales</taxon>
        <taxon>Bacillaceae</taxon>
        <taxon>Tenuibacillus</taxon>
    </lineage>
</organism>
<dbReference type="SUPFAM" id="SSF53623">
    <property type="entry name" value="MurD-like peptide ligases, catalytic domain"/>
    <property type="match status" value="1"/>
</dbReference>
<keyword evidence="8" id="KW-0067">ATP-binding</keyword>
<feature type="binding site" evidence="8">
    <location>
        <begin position="152"/>
        <end position="153"/>
    </location>
    <ligand>
        <name>UDP-N-acetyl-alpha-D-muramoyl-L-alanyl-D-glutamate</name>
        <dbReference type="ChEBI" id="CHEBI:83900"/>
    </ligand>
</feature>
<comment type="pathway">
    <text evidence="1 8 9">Cell wall biogenesis; peptidoglycan biosynthesis.</text>
</comment>
<keyword evidence="8" id="KW-0547">Nucleotide-binding</keyword>
<dbReference type="InterPro" id="IPR000713">
    <property type="entry name" value="Mur_ligase_N"/>
</dbReference>
<keyword evidence="7 8" id="KW-0961">Cell wall biogenesis/degradation</keyword>
<dbReference type="UniPathway" id="UPA00219"/>
<evidence type="ECO:0000259" key="10">
    <source>
        <dbReference type="Pfam" id="PF01225"/>
    </source>
</evidence>
<feature type="binding site" evidence="8">
    <location>
        <position position="30"/>
    </location>
    <ligand>
        <name>UDP-N-acetyl-alpha-D-muramoyl-L-alanyl-D-glutamate</name>
        <dbReference type="ChEBI" id="CHEBI:83900"/>
    </ligand>
</feature>
<evidence type="ECO:0000259" key="11">
    <source>
        <dbReference type="Pfam" id="PF02875"/>
    </source>
</evidence>
<evidence type="ECO:0000256" key="6">
    <source>
        <dbReference type="ARBA" id="ARBA00023306"/>
    </source>
</evidence>
<proteinExistence type="inferred from homology"/>
<keyword evidence="14" id="KW-1185">Reference proteome</keyword>
<dbReference type="SUPFAM" id="SSF63418">
    <property type="entry name" value="MurE/MurF N-terminal domain"/>
    <property type="match status" value="1"/>
</dbReference>
<protein>
    <recommendedName>
        <fullName evidence="8">UDP-N-acetylmuramyl-tripeptide synthetase</fullName>
        <ecNumber evidence="8">6.3.2.-</ecNumber>
    </recommendedName>
    <alternativeName>
        <fullName evidence="8">UDP-MurNAc-tripeptide synthetase</fullName>
    </alternativeName>
</protein>
<dbReference type="GO" id="GO:0009252">
    <property type="term" value="P:peptidoglycan biosynthetic process"/>
    <property type="evidence" value="ECO:0007669"/>
    <property type="project" value="UniProtKB-UniRule"/>
</dbReference>
<evidence type="ECO:0000256" key="1">
    <source>
        <dbReference type="ARBA" id="ARBA00004752"/>
    </source>
</evidence>
<keyword evidence="8" id="KW-0963">Cytoplasm</keyword>
<comment type="cofactor">
    <cofactor evidence="8">
        <name>Mg(2+)</name>
        <dbReference type="ChEBI" id="CHEBI:18420"/>
    </cofactor>
</comment>
<keyword evidence="8" id="KW-0460">Magnesium</keyword>
<gene>
    <name evidence="8" type="primary">murE</name>
    <name evidence="13" type="ORF">SAMN05216498_0680</name>
</gene>
<dbReference type="PANTHER" id="PTHR23135:SF4">
    <property type="entry name" value="UDP-N-ACETYLMURAMOYL-L-ALANYL-D-GLUTAMATE--2,6-DIAMINOPIMELATE LIGASE MURE HOMOLOG, CHLOROPLASTIC"/>
    <property type="match status" value="1"/>
</dbReference>
<evidence type="ECO:0000256" key="5">
    <source>
        <dbReference type="ARBA" id="ARBA00022984"/>
    </source>
</evidence>
<dbReference type="Gene3D" id="3.40.1190.10">
    <property type="entry name" value="Mur-like, catalytic domain"/>
    <property type="match status" value="1"/>
</dbReference>
<dbReference type="GO" id="GO:0071555">
    <property type="term" value="P:cell wall organization"/>
    <property type="evidence" value="ECO:0007669"/>
    <property type="project" value="UniProtKB-KW"/>
</dbReference>
<feature type="modified residue" description="N6-carboxylysine" evidence="8">
    <location>
        <position position="219"/>
    </location>
</feature>
<comment type="similarity">
    <text evidence="2 8">Belongs to the MurCDEF family. MurE subfamily.</text>
</comment>
<dbReference type="EMBL" id="FNIG01000001">
    <property type="protein sequence ID" value="SDM81900.1"/>
    <property type="molecule type" value="Genomic_DNA"/>
</dbReference>
<evidence type="ECO:0000256" key="9">
    <source>
        <dbReference type="RuleBase" id="RU004135"/>
    </source>
</evidence>
<dbReference type="GO" id="GO:0005524">
    <property type="term" value="F:ATP binding"/>
    <property type="evidence" value="ECO:0007669"/>
    <property type="project" value="UniProtKB-UniRule"/>
</dbReference>
<dbReference type="Pfam" id="PF01225">
    <property type="entry name" value="Mur_ligase"/>
    <property type="match status" value="1"/>
</dbReference>
<dbReference type="GO" id="GO:0016881">
    <property type="term" value="F:acid-amino acid ligase activity"/>
    <property type="evidence" value="ECO:0007669"/>
    <property type="project" value="UniProtKB-UniRule"/>
</dbReference>
<dbReference type="Pfam" id="PF02875">
    <property type="entry name" value="Mur_ligase_C"/>
    <property type="match status" value="1"/>
</dbReference>
<reference evidence="13 14" key="1">
    <citation type="submission" date="2016-10" db="EMBL/GenBank/DDBJ databases">
        <authorList>
            <person name="de Groot N.N."/>
        </authorList>
    </citation>
    <scope>NUCLEOTIDE SEQUENCE [LARGE SCALE GENOMIC DNA]</scope>
    <source>
        <strain evidence="13 14">CGMCC 1.3442</strain>
    </source>
</reference>
<dbReference type="InterPro" id="IPR005761">
    <property type="entry name" value="UDP-N-AcMur-Glu-dNH2Pim_ligase"/>
</dbReference>
<accession>A0A1G9WBQ4</accession>
<comment type="caution">
    <text evidence="8">Lacks conserved residue(s) required for the propagation of feature annotation.</text>
</comment>
<dbReference type="NCBIfam" id="NF001126">
    <property type="entry name" value="PRK00139.1-4"/>
    <property type="match status" value="1"/>
</dbReference>
<dbReference type="GO" id="GO:0051301">
    <property type="term" value="P:cell division"/>
    <property type="evidence" value="ECO:0007669"/>
    <property type="project" value="UniProtKB-KW"/>
</dbReference>
<dbReference type="PANTHER" id="PTHR23135">
    <property type="entry name" value="MUR LIGASE FAMILY MEMBER"/>
    <property type="match status" value="1"/>
</dbReference>
<dbReference type="GO" id="GO:0000287">
    <property type="term" value="F:magnesium ion binding"/>
    <property type="evidence" value="ECO:0007669"/>
    <property type="project" value="UniProtKB-UniRule"/>
</dbReference>
<dbReference type="InterPro" id="IPR004101">
    <property type="entry name" value="Mur_ligase_C"/>
</dbReference>
<feature type="domain" description="Mur ligase C-terminal" evidence="11">
    <location>
        <begin position="331"/>
        <end position="461"/>
    </location>
</feature>
<dbReference type="AlphaFoldDB" id="A0A1G9WBQ4"/>
<feature type="domain" description="Mur ligase central" evidence="12">
    <location>
        <begin position="108"/>
        <end position="309"/>
    </location>
</feature>
<evidence type="ECO:0000256" key="8">
    <source>
        <dbReference type="HAMAP-Rule" id="MF_00208"/>
    </source>
</evidence>
<feature type="binding site" evidence="8">
    <location>
        <position position="187"/>
    </location>
    <ligand>
        <name>UDP-N-acetyl-alpha-D-muramoyl-L-alanyl-D-glutamate</name>
        <dbReference type="ChEBI" id="CHEBI:83900"/>
    </ligand>
</feature>
<dbReference type="Gene3D" id="3.40.1390.10">
    <property type="entry name" value="MurE/MurF, N-terminal domain"/>
    <property type="match status" value="1"/>
</dbReference>
<comment type="function">
    <text evidence="8">Catalyzes the addition of an amino acid to the nucleotide precursor UDP-N-acetylmuramoyl-L-alanyl-D-glutamate (UMAG) in the biosynthesis of bacterial cell-wall peptidoglycan.</text>
</comment>
<keyword evidence="5 8" id="KW-0573">Peptidoglycan synthesis</keyword>
<dbReference type="NCBIfam" id="TIGR01085">
    <property type="entry name" value="murE"/>
    <property type="match status" value="1"/>
</dbReference>
<evidence type="ECO:0000256" key="3">
    <source>
        <dbReference type="ARBA" id="ARBA00022618"/>
    </source>
</evidence>
<keyword evidence="4 8" id="KW-0133">Cell shape</keyword>
<feature type="binding site" evidence="8">
    <location>
        <begin position="110"/>
        <end position="116"/>
    </location>
    <ligand>
        <name>ATP</name>
        <dbReference type="ChEBI" id="CHEBI:30616"/>
    </ligand>
</feature>
<dbReference type="Pfam" id="PF08245">
    <property type="entry name" value="Mur_ligase_M"/>
    <property type="match status" value="1"/>
</dbReference>
<name>A0A1G9WBQ4_9BACI</name>
<feature type="binding site" evidence="8">
    <location>
        <position position="151"/>
    </location>
    <ligand>
        <name>UDP-N-acetyl-alpha-D-muramoyl-L-alanyl-D-glutamate</name>
        <dbReference type="ChEBI" id="CHEBI:83900"/>
    </ligand>
</feature>
<comment type="subcellular location">
    <subcellularLocation>
        <location evidence="8 9">Cytoplasm</location>
    </subcellularLocation>
</comment>
<sequence>MLLSEIMKGLQFNLKNGDLDKEIKSIAYDSREVTQNGVFVAIQGFTVDGHHFIDKAVELGASAVIVEKDVSIDDSVTVIQVNDSRNALAHISANYYNHPTEDMNLIGITGTNGKTSTTYFIKSIYDQAQKSIGLIGTIGTVMNGQIIQNKNTTPESLNLQQTFERMVKHDVQNCMMEVSSHALCLDRVAYSRFNTAVFTNLTPDHLELHNSMEDYFNAKAKLFEMAQDFNIVNADDTYGQKLIKRVENLNPTLITYGIDEKADVYATNIEYSSEGTEYTLHLPNGKIRIQVNVPGIINVYNSLAAAACAYVNDFSLTDIKRGIEALQNIKGRFEVIYKDRDNKVVVDFAHTEDALKKALTTLRNFTKGRIILVFGVYAPPGDVGREKRHAMGKVAAQYADYAVVTSDNPKDQDPNLILEEIVEAVEEENGTYKMVLDRKQAIEYALSISGKDDVVLLAGKGHETSQVIGDKEIPFNEKEIVKEILKEKGILI</sequence>
<feature type="binding site" evidence="8">
    <location>
        <position position="179"/>
    </location>
    <ligand>
        <name>UDP-N-acetyl-alpha-D-muramoyl-L-alanyl-D-glutamate</name>
        <dbReference type="ChEBI" id="CHEBI:83900"/>
    </ligand>
</feature>
<feature type="domain" description="Mur ligase N-terminal catalytic" evidence="10">
    <location>
        <begin position="22"/>
        <end position="96"/>
    </location>
</feature>
<evidence type="ECO:0000313" key="13">
    <source>
        <dbReference type="EMBL" id="SDM81900.1"/>
    </source>
</evidence>
<dbReference type="InterPro" id="IPR013221">
    <property type="entry name" value="Mur_ligase_cen"/>
</dbReference>
<dbReference type="GO" id="GO:0008360">
    <property type="term" value="P:regulation of cell shape"/>
    <property type="evidence" value="ECO:0007669"/>
    <property type="project" value="UniProtKB-KW"/>
</dbReference>
<evidence type="ECO:0000313" key="14">
    <source>
        <dbReference type="Proteomes" id="UP000199334"/>
    </source>
</evidence>
<dbReference type="Gene3D" id="3.90.190.20">
    <property type="entry name" value="Mur ligase, C-terminal domain"/>
    <property type="match status" value="1"/>
</dbReference>
<dbReference type="EC" id="6.3.2.-" evidence="8"/>
<dbReference type="OrthoDB" id="9800958at2"/>
<dbReference type="InterPro" id="IPR036615">
    <property type="entry name" value="Mur_ligase_C_dom_sf"/>
</dbReference>
<keyword evidence="3 8" id="KW-0132">Cell division</keyword>
<dbReference type="STRING" id="237069.SAMN05216498_0680"/>
<comment type="PTM">
    <text evidence="8">Carboxylation is probably crucial for Mg(2+) binding and, consequently, for the gamma-phosphate positioning of ATP.</text>
</comment>
<evidence type="ECO:0000256" key="2">
    <source>
        <dbReference type="ARBA" id="ARBA00005898"/>
    </source>
</evidence>
<dbReference type="Proteomes" id="UP000199334">
    <property type="component" value="Unassembled WGS sequence"/>
</dbReference>
<keyword evidence="8 13" id="KW-0436">Ligase</keyword>
<evidence type="ECO:0000256" key="7">
    <source>
        <dbReference type="ARBA" id="ARBA00023316"/>
    </source>
</evidence>
<evidence type="ECO:0000256" key="4">
    <source>
        <dbReference type="ARBA" id="ARBA00022960"/>
    </source>
</evidence>
<dbReference type="InterPro" id="IPR035911">
    <property type="entry name" value="MurE/MurF_N"/>
</dbReference>
<evidence type="ECO:0000259" key="12">
    <source>
        <dbReference type="Pfam" id="PF08245"/>
    </source>
</evidence>
<dbReference type="GO" id="GO:0005737">
    <property type="term" value="C:cytoplasm"/>
    <property type="evidence" value="ECO:0007669"/>
    <property type="project" value="UniProtKB-SubCell"/>
</dbReference>
<dbReference type="HAMAP" id="MF_00208">
    <property type="entry name" value="MurE"/>
    <property type="match status" value="1"/>
</dbReference>
<dbReference type="SUPFAM" id="SSF53244">
    <property type="entry name" value="MurD-like peptide ligases, peptide-binding domain"/>
    <property type="match status" value="1"/>
</dbReference>